<feature type="compositionally biased region" description="Low complexity" evidence="1">
    <location>
        <begin position="276"/>
        <end position="294"/>
    </location>
</feature>
<feature type="domain" description="PDZ" evidence="2">
    <location>
        <begin position="386"/>
        <end position="453"/>
    </location>
</feature>
<proteinExistence type="predicted"/>
<feature type="compositionally biased region" description="Low complexity" evidence="1">
    <location>
        <begin position="243"/>
        <end position="258"/>
    </location>
</feature>
<dbReference type="CDD" id="cd14727">
    <property type="entry name" value="ChanN-like"/>
    <property type="match status" value="1"/>
</dbReference>
<dbReference type="SMART" id="SM00228">
    <property type="entry name" value="PDZ"/>
    <property type="match status" value="1"/>
</dbReference>
<dbReference type="SUPFAM" id="SSF50156">
    <property type="entry name" value="PDZ domain-like"/>
    <property type="match status" value="1"/>
</dbReference>
<dbReference type="InterPro" id="IPR001478">
    <property type="entry name" value="PDZ"/>
</dbReference>
<dbReference type="InterPro" id="IPR036034">
    <property type="entry name" value="PDZ_sf"/>
</dbReference>
<evidence type="ECO:0000256" key="1">
    <source>
        <dbReference type="SAM" id="MobiDB-lite"/>
    </source>
</evidence>
<evidence type="ECO:0000313" key="3">
    <source>
        <dbReference type="EMBL" id="QAZ67113.1"/>
    </source>
</evidence>
<sequence>MPVHFPFEPTAPGGAGTSRALGAFLLAGLLALAMLGAGCAKRAPGTPPVAPESLVDAAGAPLAPAAFAAELAGADYLLLGEEHPNPCDHQAQAAVIRRLAAVGVLPAIGLEMVPADYQGVLDAFNAGTLPLAELPAKLDWKTTWGFDFELYAPIFEAAREYKLPVYALNAPKGLARKVGRQGLDALTPAERASLPGAILPPAPAQVEELRELFAQHGAMRKAAPQENAKPAQTDANPQNRPLAAPASQDAAAAQTKVAPSVARDVAPQAKTAPDDTATSSAKAKASAKPALRDAAPARDPFENFVTVQSLWDTQMAARALYARAVAGRPVAVIAGAGHVANGWGIARRLAVLDPSAKVVLVMPWRGGEAPDAEAAPYFFACPAAQKSRLGMTLTQDQPAPGKPAALPLVTAVAPGSPAAKAGLLPGDAVVAAGGHPADTLSVLHKAAIEAVKDGKALSLTVSRAGETLAIDIPIALPAAK</sequence>
<dbReference type="Gene3D" id="2.30.42.10">
    <property type="match status" value="1"/>
</dbReference>
<protein>
    <submittedName>
        <fullName evidence="3">Iron-regulated protein</fullName>
    </submittedName>
</protein>
<dbReference type="AlphaFoldDB" id="A0A4P6HIW5"/>
<dbReference type="Pfam" id="PF13180">
    <property type="entry name" value="PDZ_2"/>
    <property type="match status" value="1"/>
</dbReference>
<dbReference type="PROSITE" id="PS50106">
    <property type="entry name" value="PDZ"/>
    <property type="match status" value="1"/>
</dbReference>
<name>A0A4P6HIW5_9BACT</name>
<dbReference type="OrthoDB" id="9795827at2"/>
<gene>
    <name evidence="3" type="ORF">C3Y92_07675</name>
</gene>
<dbReference type="SUPFAM" id="SSF159501">
    <property type="entry name" value="EreA/ChaN-like"/>
    <property type="match status" value="1"/>
</dbReference>
<evidence type="ECO:0000259" key="2">
    <source>
        <dbReference type="PROSITE" id="PS50106"/>
    </source>
</evidence>
<reference evidence="3 4" key="1">
    <citation type="submission" date="2018-02" db="EMBL/GenBank/DDBJ databases">
        <title>Genome sequence of Desulfovibrio carbinolicus DSM 3852.</title>
        <authorList>
            <person name="Wilbanks E."/>
            <person name="Skennerton C.T."/>
            <person name="Orphan V.J."/>
        </authorList>
    </citation>
    <scope>NUCLEOTIDE SEQUENCE [LARGE SCALE GENOMIC DNA]</scope>
    <source>
        <strain evidence="3 4">DSM 3852</strain>
    </source>
</reference>
<accession>A0A4P6HIW5</accession>
<dbReference type="EMBL" id="CP026538">
    <property type="protein sequence ID" value="QAZ67113.1"/>
    <property type="molecule type" value="Genomic_DNA"/>
</dbReference>
<organism evidence="3 4">
    <name type="scientific">Solidesulfovibrio carbinolicus</name>
    <dbReference type="NCBI Taxonomy" id="296842"/>
    <lineage>
        <taxon>Bacteria</taxon>
        <taxon>Pseudomonadati</taxon>
        <taxon>Thermodesulfobacteriota</taxon>
        <taxon>Desulfovibrionia</taxon>
        <taxon>Desulfovibrionales</taxon>
        <taxon>Desulfovibrionaceae</taxon>
        <taxon>Solidesulfovibrio</taxon>
    </lineage>
</organism>
<dbReference type="RefSeq" id="WP_129351372.1">
    <property type="nucleotide sequence ID" value="NZ_CP026538.1"/>
</dbReference>
<dbReference type="InterPro" id="IPR007314">
    <property type="entry name" value="Cofac_haem-bd_dom"/>
</dbReference>
<feature type="region of interest" description="Disordered" evidence="1">
    <location>
        <begin position="218"/>
        <end position="294"/>
    </location>
</feature>
<dbReference type="Pfam" id="PF04187">
    <property type="entry name" value="Cofac_haem_bdg"/>
    <property type="match status" value="1"/>
</dbReference>
<dbReference type="Proteomes" id="UP000293296">
    <property type="component" value="Chromosome"/>
</dbReference>
<dbReference type="KEGG" id="dcb:C3Y92_07675"/>
<keyword evidence="4" id="KW-1185">Reference proteome</keyword>
<evidence type="ECO:0000313" key="4">
    <source>
        <dbReference type="Proteomes" id="UP000293296"/>
    </source>
</evidence>
<dbReference type="Gene3D" id="3.40.50.11550">
    <property type="match status" value="2"/>
</dbReference>